<feature type="compositionally biased region" description="Low complexity" evidence="2">
    <location>
        <begin position="76"/>
        <end position="91"/>
    </location>
</feature>
<evidence type="ECO:0000313" key="3">
    <source>
        <dbReference type="EMBL" id="CDW73191.1"/>
    </source>
</evidence>
<evidence type="ECO:0000256" key="1">
    <source>
        <dbReference type="SAM" id="Coils"/>
    </source>
</evidence>
<keyword evidence="4" id="KW-1185">Reference proteome</keyword>
<evidence type="ECO:0000313" key="4">
    <source>
        <dbReference type="Proteomes" id="UP000039865"/>
    </source>
</evidence>
<dbReference type="AlphaFoldDB" id="A0A077ZXC2"/>
<accession>A0A077ZXC2</accession>
<name>A0A077ZXC2_STYLE</name>
<dbReference type="EMBL" id="CCKQ01002097">
    <property type="protein sequence ID" value="CDW73191.1"/>
    <property type="molecule type" value="Genomic_DNA"/>
</dbReference>
<feature type="compositionally biased region" description="Polar residues" evidence="2">
    <location>
        <begin position="41"/>
        <end position="75"/>
    </location>
</feature>
<protein>
    <submittedName>
        <fullName evidence="3">Uncharacterized protein</fullName>
    </submittedName>
</protein>
<gene>
    <name evidence="3" type="primary">Contig5305.g5679</name>
    <name evidence="3" type="ORF">STYLEM_2167</name>
</gene>
<evidence type="ECO:0000256" key="2">
    <source>
        <dbReference type="SAM" id="MobiDB-lite"/>
    </source>
</evidence>
<dbReference type="Proteomes" id="UP000039865">
    <property type="component" value="Unassembled WGS sequence"/>
</dbReference>
<dbReference type="InParanoid" id="A0A077ZXC2"/>
<keyword evidence="1" id="KW-0175">Coiled coil</keyword>
<reference evidence="3 4" key="1">
    <citation type="submission" date="2014-06" db="EMBL/GenBank/DDBJ databases">
        <authorList>
            <person name="Swart Estienne"/>
        </authorList>
    </citation>
    <scope>NUCLEOTIDE SEQUENCE [LARGE SCALE GENOMIC DNA]</scope>
    <source>
        <strain evidence="3 4">130c</strain>
    </source>
</reference>
<organism evidence="3 4">
    <name type="scientific">Stylonychia lemnae</name>
    <name type="common">Ciliate</name>
    <dbReference type="NCBI Taxonomy" id="5949"/>
    <lineage>
        <taxon>Eukaryota</taxon>
        <taxon>Sar</taxon>
        <taxon>Alveolata</taxon>
        <taxon>Ciliophora</taxon>
        <taxon>Intramacronucleata</taxon>
        <taxon>Spirotrichea</taxon>
        <taxon>Stichotrichia</taxon>
        <taxon>Sporadotrichida</taxon>
        <taxon>Oxytrichidae</taxon>
        <taxon>Stylonychinae</taxon>
        <taxon>Stylonychia</taxon>
    </lineage>
</organism>
<sequence>MKIEQHQDSLIYNDEYDYYDNQNLNPRSSNEGAHSKKSSQRQKGFNISSNDIKLQSNSDFSPLQASQNQNITPSQNLNTSKKLQLKNSSSKDLGKMAPADQLSFSIDSTTNIKQLVKEFEKSKQNLLDKKQKLQYRQTELKQIISQQRELIVLEFQESKRQENEIQLQKNKARQNIKEVESIRSLVNEQKKLLRKHQQNVEEQIESFTIMKNDTIKTIDLKSNKVLSECYQLNQQLNQENERINYLTQRINESNTQINEMRGVLHSKAMARSVSQNLIRQSMDQLKNLMRQ</sequence>
<feature type="coiled-coil region" evidence="1">
    <location>
        <begin position="112"/>
        <end position="206"/>
    </location>
</feature>
<proteinExistence type="predicted"/>
<feature type="region of interest" description="Disordered" evidence="2">
    <location>
        <begin position="21"/>
        <end position="96"/>
    </location>
</feature>